<keyword evidence="7" id="KW-0256">Endoplasmic reticulum</keyword>
<evidence type="ECO:0000256" key="3">
    <source>
        <dbReference type="ARBA" id="ARBA00004406"/>
    </source>
</evidence>
<dbReference type="KEGG" id="nvi:100114436"/>
<evidence type="ECO:0000313" key="16">
    <source>
        <dbReference type="EnsemblMetazoa" id="XP_001599460"/>
    </source>
</evidence>
<dbReference type="InterPro" id="IPR017972">
    <property type="entry name" value="Cyt_P450_CS"/>
</dbReference>
<dbReference type="PRINTS" id="PR00385">
    <property type="entry name" value="P450"/>
</dbReference>
<evidence type="ECO:0000256" key="4">
    <source>
        <dbReference type="ARBA" id="ARBA00010617"/>
    </source>
</evidence>
<dbReference type="OrthoDB" id="2789670at2759"/>
<dbReference type="Pfam" id="PF00067">
    <property type="entry name" value="p450"/>
    <property type="match status" value="1"/>
</dbReference>
<keyword evidence="11 14" id="KW-0503">Monooxygenase</keyword>
<sequence length="508" mass="58476">MNFDLLSVLSYIVLLALSAFTLFYMYAKQKQTYWSKRGVYSPPCHWFYGHFRDAFLMKKSFPQAFGEMHNLVDSSIPVVGVYVMQKPFLLLRNPEVIKQVLIKDFNVFCNRYFAAQRKTDVIGSENLFSIKYAQWKYIRSKLSPAFSSGKLKRYFQLMLESAANTRNYLKSQIPDGEKVTIECRKLSNKYTTDVISSFSFGIKTNSYVEPEPEFYLRSRKIFQLGLVRTLQILTTFFFPKISDYLMGSMLGDSNDFFRNAFWESMNERKESGIKRGDIIDFLVELSNEKQSQEFKFEGDHLVAQSAILLVAGVETSAVTIGFTLLELAKHPEIQRRVREEIREKLCKDGQLAYEDVAVMTYLSQVISETLRLYPPAPLIDRLASEDYKLPGTDIVIEKGTAVYAALKAGLHEDPHYHPNPTKFDPDRFSEERKNEIQPCTYMPFGEGPRVCVGMRIGQLETMVGLITILSEYEVSLNPQHITELNVRALFLAPADGIKLYFQRIKTCQ</sequence>
<evidence type="ECO:0000256" key="15">
    <source>
        <dbReference type="SAM" id="Phobius"/>
    </source>
</evidence>
<dbReference type="SUPFAM" id="SSF48264">
    <property type="entry name" value="Cytochrome P450"/>
    <property type="match status" value="1"/>
</dbReference>
<dbReference type="GO" id="GO:0005789">
    <property type="term" value="C:endoplasmic reticulum membrane"/>
    <property type="evidence" value="ECO:0007669"/>
    <property type="project" value="UniProtKB-SubCell"/>
</dbReference>
<dbReference type="GO" id="GO:0004497">
    <property type="term" value="F:monooxygenase activity"/>
    <property type="evidence" value="ECO:0007669"/>
    <property type="project" value="UniProtKB-KW"/>
</dbReference>
<comment type="subcellular location">
    <subcellularLocation>
        <location evidence="3">Endoplasmic reticulum membrane</location>
        <topology evidence="3">Peripheral membrane protein</topology>
    </subcellularLocation>
    <subcellularLocation>
        <location evidence="2">Microsome membrane</location>
        <topology evidence="2">Peripheral membrane protein</topology>
    </subcellularLocation>
</comment>
<dbReference type="PANTHER" id="PTHR24292:SF45">
    <property type="entry name" value="CYTOCHROME P450 6G1-RELATED"/>
    <property type="match status" value="1"/>
</dbReference>
<evidence type="ECO:0000256" key="2">
    <source>
        <dbReference type="ARBA" id="ARBA00004174"/>
    </source>
</evidence>
<feature type="transmembrane region" description="Helical" evidence="15">
    <location>
        <begin position="6"/>
        <end position="27"/>
    </location>
</feature>
<dbReference type="SMR" id="A0A7M7G527"/>
<feature type="binding site" description="axial binding residue" evidence="13">
    <location>
        <position position="451"/>
    </location>
    <ligand>
        <name>heme</name>
        <dbReference type="ChEBI" id="CHEBI:30413"/>
    </ligand>
    <ligandPart>
        <name>Fe</name>
        <dbReference type="ChEBI" id="CHEBI:18248"/>
    </ligandPart>
</feature>
<dbReference type="CDD" id="cd11056">
    <property type="entry name" value="CYP6-like"/>
    <property type="match status" value="1"/>
</dbReference>
<protein>
    <recommendedName>
        <fullName evidence="18">Cytochrome P450</fullName>
    </recommendedName>
</protein>
<evidence type="ECO:0000313" key="17">
    <source>
        <dbReference type="Proteomes" id="UP000002358"/>
    </source>
</evidence>
<evidence type="ECO:0000256" key="11">
    <source>
        <dbReference type="ARBA" id="ARBA00023033"/>
    </source>
</evidence>
<dbReference type="InParanoid" id="A0A7M7G527"/>
<dbReference type="GO" id="GO:0005506">
    <property type="term" value="F:iron ion binding"/>
    <property type="evidence" value="ECO:0007669"/>
    <property type="project" value="InterPro"/>
</dbReference>
<keyword evidence="15" id="KW-0812">Transmembrane</keyword>
<keyword evidence="12 15" id="KW-0472">Membrane</keyword>
<name>A0A7M7G527_NASVI</name>
<reference evidence="16" key="1">
    <citation type="submission" date="2021-01" db="UniProtKB">
        <authorList>
            <consortium name="EnsemblMetazoa"/>
        </authorList>
    </citation>
    <scope>IDENTIFICATION</scope>
</reference>
<dbReference type="EnsemblMetazoa" id="XM_001599410">
    <property type="protein sequence ID" value="XP_001599460"/>
    <property type="gene ID" value="LOC100114436"/>
</dbReference>
<comment type="cofactor">
    <cofactor evidence="1 13">
        <name>heme</name>
        <dbReference type="ChEBI" id="CHEBI:30413"/>
    </cofactor>
</comment>
<keyword evidence="17" id="KW-1185">Reference proteome</keyword>
<dbReference type="GO" id="GO:0016705">
    <property type="term" value="F:oxidoreductase activity, acting on paired donors, with incorporation or reduction of molecular oxygen"/>
    <property type="evidence" value="ECO:0007669"/>
    <property type="project" value="InterPro"/>
</dbReference>
<dbReference type="InterPro" id="IPR001128">
    <property type="entry name" value="Cyt_P450"/>
</dbReference>
<dbReference type="Gene3D" id="1.10.630.10">
    <property type="entry name" value="Cytochrome P450"/>
    <property type="match status" value="1"/>
</dbReference>
<proteinExistence type="inferred from homology"/>
<dbReference type="RefSeq" id="XP_001599460.2">
    <property type="nucleotide sequence ID" value="XM_001599410.5"/>
</dbReference>
<keyword evidence="6 13" id="KW-0479">Metal-binding</keyword>
<dbReference type="PANTHER" id="PTHR24292">
    <property type="entry name" value="CYTOCHROME P450"/>
    <property type="match status" value="1"/>
</dbReference>
<accession>A0A7M7G527</accession>
<keyword evidence="9 14" id="KW-0560">Oxidoreductase</keyword>
<dbReference type="Proteomes" id="UP000002358">
    <property type="component" value="Unassembled WGS sequence"/>
</dbReference>
<evidence type="ECO:0000256" key="7">
    <source>
        <dbReference type="ARBA" id="ARBA00022824"/>
    </source>
</evidence>
<keyword evidence="5 13" id="KW-0349">Heme</keyword>
<keyword evidence="8" id="KW-0492">Microsome</keyword>
<evidence type="ECO:0000256" key="14">
    <source>
        <dbReference type="RuleBase" id="RU000461"/>
    </source>
</evidence>
<dbReference type="PRINTS" id="PR00463">
    <property type="entry name" value="EP450I"/>
</dbReference>
<keyword evidence="10 13" id="KW-0408">Iron</keyword>
<evidence type="ECO:0000256" key="9">
    <source>
        <dbReference type="ARBA" id="ARBA00023002"/>
    </source>
</evidence>
<evidence type="ECO:0000256" key="12">
    <source>
        <dbReference type="ARBA" id="ARBA00023136"/>
    </source>
</evidence>
<keyword evidence="15" id="KW-1133">Transmembrane helix</keyword>
<dbReference type="AlphaFoldDB" id="A0A7M7G527"/>
<dbReference type="InterPro" id="IPR002401">
    <property type="entry name" value="Cyt_P450_E_grp-I"/>
</dbReference>
<dbReference type="GO" id="GO:0020037">
    <property type="term" value="F:heme binding"/>
    <property type="evidence" value="ECO:0007669"/>
    <property type="project" value="InterPro"/>
</dbReference>
<dbReference type="PROSITE" id="PS00086">
    <property type="entry name" value="CYTOCHROME_P450"/>
    <property type="match status" value="1"/>
</dbReference>
<evidence type="ECO:0000256" key="8">
    <source>
        <dbReference type="ARBA" id="ARBA00022848"/>
    </source>
</evidence>
<dbReference type="GeneID" id="100114436"/>
<evidence type="ECO:0000256" key="10">
    <source>
        <dbReference type="ARBA" id="ARBA00023004"/>
    </source>
</evidence>
<dbReference type="InterPro" id="IPR050476">
    <property type="entry name" value="Insect_CytP450_Detox"/>
</dbReference>
<evidence type="ECO:0000256" key="5">
    <source>
        <dbReference type="ARBA" id="ARBA00022617"/>
    </source>
</evidence>
<dbReference type="FunFam" id="1.10.630.10:FF:000042">
    <property type="entry name" value="Cytochrome P450"/>
    <property type="match status" value="1"/>
</dbReference>
<comment type="similarity">
    <text evidence="4 14">Belongs to the cytochrome P450 family.</text>
</comment>
<evidence type="ECO:0000256" key="6">
    <source>
        <dbReference type="ARBA" id="ARBA00022723"/>
    </source>
</evidence>
<organism evidence="16 17">
    <name type="scientific">Nasonia vitripennis</name>
    <name type="common">Parasitic wasp</name>
    <dbReference type="NCBI Taxonomy" id="7425"/>
    <lineage>
        <taxon>Eukaryota</taxon>
        <taxon>Metazoa</taxon>
        <taxon>Ecdysozoa</taxon>
        <taxon>Arthropoda</taxon>
        <taxon>Hexapoda</taxon>
        <taxon>Insecta</taxon>
        <taxon>Pterygota</taxon>
        <taxon>Neoptera</taxon>
        <taxon>Endopterygota</taxon>
        <taxon>Hymenoptera</taxon>
        <taxon>Apocrita</taxon>
        <taxon>Proctotrupomorpha</taxon>
        <taxon>Chalcidoidea</taxon>
        <taxon>Pteromalidae</taxon>
        <taxon>Pteromalinae</taxon>
        <taxon>Nasonia</taxon>
    </lineage>
</organism>
<evidence type="ECO:0000256" key="1">
    <source>
        <dbReference type="ARBA" id="ARBA00001971"/>
    </source>
</evidence>
<evidence type="ECO:0000256" key="13">
    <source>
        <dbReference type="PIRSR" id="PIRSR602401-1"/>
    </source>
</evidence>
<evidence type="ECO:0008006" key="18">
    <source>
        <dbReference type="Google" id="ProtNLM"/>
    </source>
</evidence>
<dbReference type="InterPro" id="IPR036396">
    <property type="entry name" value="Cyt_P450_sf"/>
</dbReference>